<accession>X0XN57</accession>
<dbReference type="InterPro" id="IPR009000">
    <property type="entry name" value="Transl_B-barrel_sf"/>
</dbReference>
<evidence type="ECO:0000313" key="1">
    <source>
        <dbReference type="EMBL" id="GAG44615.1"/>
    </source>
</evidence>
<feature type="non-terminal residue" evidence="1">
    <location>
        <position position="1"/>
    </location>
</feature>
<dbReference type="AlphaFoldDB" id="X0XN57"/>
<dbReference type="Gene3D" id="2.40.30.10">
    <property type="entry name" value="Translation factors"/>
    <property type="match status" value="1"/>
</dbReference>
<reference evidence="1" key="1">
    <citation type="journal article" date="2014" name="Front. Microbiol.">
        <title>High frequency of phylogenetically diverse reductive dehalogenase-homologous genes in deep subseafloor sedimentary metagenomes.</title>
        <authorList>
            <person name="Kawai M."/>
            <person name="Futagami T."/>
            <person name="Toyoda A."/>
            <person name="Takaki Y."/>
            <person name="Nishi S."/>
            <person name="Hori S."/>
            <person name="Arai W."/>
            <person name="Tsubouchi T."/>
            <person name="Morono Y."/>
            <person name="Uchiyama I."/>
            <person name="Ito T."/>
            <person name="Fujiyama A."/>
            <person name="Inagaki F."/>
            <person name="Takami H."/>
        </authorList>
    </citation>
    <scope>NUCLEOTIDE SEQUENCE</scope>
    <source>
        <strain evidence="1">Expedition CK06-06</strain>
    </source>
</reference>
<name>X0XN57_9ZZZZ</name>
<comment type="caution">
    <text evidence="1">The sequence shown here is derived from an EMBL/GenBank/DDBJ whole genome shotgun (WGS) entry which is preliminary data.</text>
</comment>
<gene>
    <name evidence="1" type="ORF">S01H1_86032</name>
</gene>
<feature type="non-terminal residue" evidence="1">
    <location>
        <position position="50"/>
    </location>
</feature>
<organism evidence="1">
    <name type="scientific">marine sediment metagenome</name>
    <dbReference type="NCBI Taxonomy" id="412755"/>
    <lineage>
        <taxon>unclassified sequences</taxon>
        <taxon>metagenomes</taxon>
        <taxon>ecological metagenomes</taxon>
    </lineage>
</organism>
<proteinExistence type="predicted"/>
<sequence>RPGLPQRQKNRIKMRELYTKITSLHVGGTAVDKALPGGLAGVGSQLDPSL</sequence>
<dbReference type="EMBL" id="BARS01059367">
    <property type="protein sequence ID" value="GAG44615.1"/>
    <property type="molecule type" value="Genomic_DNA"/>
</dbReference>
<dbReference type="SUPFAM" id="SSF50447">
    <property type="entry name" value="Translation proteins"/>
    <property type="match status" value="1"/>
</dbReference>
<protein>
    <submittedName>
        <fullName evidence="1">Uncharacterized protein</fullName>
    </submittedName>
</protein>